<name>O55780_9MONO</name>
<protein>
    <submittedName>
        <fullName evidence="1">Non-structural protein SB</fullName>
    </submittedName>
</protein>
<accession>O55780</accession>
<gene>
    <name evidence="1" type="primary">P/V/C</name>
</gene>
<proteinExistence type="evidence at transcript level"/>
<sequence>MDLGGEEISQNLLLEVMSIWTASRFTLRTTRMKISWSMRMSLPKAQVRLSLTLLLRTMILSTRRK</sequence>
<organism evidence="1">
    <name type="scientific">Henipavirus hendraense</name>
    <dbReference type="NCBI Taxonomy" id="3052223"/>
    <lineage>
        <taxon>Viruses</taxon>
        <taxon>Riboviria</taxon>
        <taxon>Orthornavirae</taxon>
        <taxon>Negarnaviricota</taxon>
        <taxon>Haploviricotina</taxon>
        <taxon>Monjiviricetes</taxon>
        <taxon>Mononegavirales</taxon>
        <taxon>Paramyxoviridae</taxon>
        <taxon>Orthoparamyxovirinae</taxon>
        <taxon>Henipavirus</taxon>
    </lineage>
</organism>
<dbReference type="PIR" id="T03452">
    <property type="entry name" value="T03452"/>
</dbReference>
<reference evidence="1" key="2">
    <citation type="journal article" date="1998" name="J. Virol.">
        <title>A novel P/V/C gene in a new member of the Paramyxoviridae family, which causes lethal infection in humans, horses, and other animals.</title>
        <authorList>
            <person name="Wang L.-F."/>
            <person name="Michalski W.P."/>
            <person name="Yu M."/>
            <person name="Pritchard L.I."/>
            <person name="Crameri G."/>
            <person name="Shiell B."/>
            <person name="Eaton B.T."/>
        </authorList>
    </citation>
    <scope>NUCLEOTIDE SEQUENCE</scope>
</reference>
<reference evidence="1" key="1">
    <citation type="submission" date="1997-06" db="EMBL/GenBank/DDBJ databases">
        <authorList>
            <person name="Wang L.-F."/>
            <person name="Michalski W."/>
            <person name="Yu M."/>
            <person name="Pritchard L.I."/>
            <person name="Crameri G."/>
            <person name="Sheill B."/>
            <person name="Eaton B.T."/>
        </authorList>
    </citation>
    <scope>NUCLEOTIDE SEQUENCE</scope>
</reference>
<dbReference type="EMBL" id="AF010304">
    <property type="protein sequence ID" value="AAC04243.1"/>
    <property type="molecule type" value="mRNA"/>
</dbReference>
<evidence type="ECO:0000313" key="1">
    <source>
        <dbReference type="EMBL" id="AAC04243.1"/>
    </source>
</evidence>